<dbReference type="Proteomes" id="UP000635142">
    <property type="component" value="Unassembled WGS sequence"/>
</dbReference>
<gene>
    <name evidence="2" type="ORF">H9Q16_08660</name>
</gene>
<feature type="region of interest" description="Disordered" evidence="1">
    <location>
        <begin position="73"/>
        <end position="94"/>
    </location>
</feature>
<proteinExistence type="predicted"/>
<comment type="caution">
    <text evidence="2">The sequence shown here is derived from an EMBL/GenBank/DDBJ whole genome shotgun (WGS) entry which is preliminary data.</text>
</comment>
<reference evidence="2" key="1">
    <citation type="submission" date="2020-08" db="EMBL/GenBank/DDBJ databases">
        <title>Sulfitobacter aestuariivivens sp. nov., isolated from a tidal flat.</title>
        <authorList>
            <person name="Park S."/>
            <person name="Yoon J.-H."/>
        </authorList>
    </citation>
    <scope>NUCLEOTIDE SEQUENCE</scope>
    <source>
        <strain evidence="2">TSTF-M16</strain>
    </source>
</reference>
<name>A0A927D534_9RHOB</name>
<evidence type="ECO:0000313" key="2">
    <source>
        <dbReference type="EMBL" id="MBD3663989.1"/>
    </source>
</evidence>
<keyword evidence="3" id="KW-1185">Reference proteome</keyword>
<organism evidence="2 3">
    <name type="scientific">Sulfitobacter aestuariivivens</name>
    <dbReference type="NCBI Taxonomy" id="2766981"/>
    <lineage>
        <taxon>Bacteria</taxon>
        <taxon>Pseudomonadati</taxon>
        <taxon>Pseudomonadota</taxon>
        <taxon>Alphaproteobacteria</taxon>
        <taxon>Rhodobacterales</taxon>
        <taxon>Roseobacteraceae</taxon>
        <taxon>Sulfitobacter</taxon>
    </lineage>
</organism>
<dbReference type="AlphaFoldDB" id="A0A927D534"/>
<feature type="compositionally biased region" description="Polar residues" evidence="1">
    <location>
        <begin position="73"/>
        <end position="86"/>
    </location>
</feature>
<protein>
    <submittedName>
        <fullName evidence="2">Uncharacterized protein</fullName>
    </submittedName>
</protein>
<dbReference type="EMBL" id="JACTAG010000001">
    <property type="protein sequence ID" value="MBD3663989.1"/>
    <property type="molecule type" value="Genomic_DNA"/>
</dbReference>
<evidence type="ECO:0000256" key="1">
    <source>
        <dbReference type="SAM" id="MobiDB-lite"/>
    </source>
</evidence>
<dbReference type="RefSeq" id="WP_191074904.1">
    <property type="nucleotide sequence ID" value="NZ_JACTAG010000001.1"/>
</dbReference>
<accession>A0A927D534</accession>
<sequence length="94" mass="10358">MLRQVIRAGTLCLLAVMAMALVRNPQHPLIERALTYGVLPAFLMKLNDEQARLAELRIVSTSPLIVIKVSKDPTQPARTVPPNRTNVAGGEMDR</sequence>
<evidence type="ECO:0000313" key="3">
    <source>
        <dbReference type="Proteomes" id="UP000635142"/>
    </source>
</evidence>